<feature type="region of interest" description="Disordered" evidence="1">
    <location>
        <begin position="167"/>
        <end position="256"/>
    </location>
</feature>
<dbReference type="InterPro" id="IPR040256">
    <property type="entry name" value="At4g02000-like"/>
</dbReference>
<gene>
    <name evidence="2" type="ORF">POPTR_018G089600</name>
</gene>
<reference evidence="2 3" key="1">
    <citation type="journal article" date="2006" name="Science">
        <title>The genome of black cottonwood, Populus trichocarpa (Torr. &amp; Gray).</title>
        <authorList>
            <person name="Tuskan G.A."/>
            <person name="Difazio S."/>
            <person name="Jansson S."/>
            <person name="Bohlmann J."/>
            <person name="Grigoriev I."/>
            <person name="Hellsten U."/>
            <person name="Putnam N."/>
            <person name="Ralph S."/>
            <person name="Rombauts S."/>
            <person name="Salamov A."/>
            <person name="Schein J."/>
            <person name="Sterck L."/>
            <person name="Aerts A."/>
            <person name="Bhalerao R.R."/>
            <person name="Bhalerao R.P."/>
            <person name="Blaudez D."/>
            <person name="Boerjan W."/>
            <person name="Brun A."/>
            <person name="Brunner A."/>
            <person name="Busov V."/>
            <person name="Campbell M."/>
            <person name="Carlson J."/>
            <person name="Chalot M."/>
            <person name="Chapman J."/>
            <person name="Chen G.L."/>
            <person name="Cooper D."/>
            <person name="Coutinho P.M."/>
            <person name="Couturier J."/>
            <person name="Covert S."/>
            <person name="Cronk Q."/>
            <person name="Cunningham R."/>
            <person name="Davis J."/>
            <person name="Degroeve S."/>
            <person name="Dejardin A."/>
            <person name="Depamphilis C."/>
            <person name="Detter J."/>
            <person name="Dirks B."/>
            <person name="Dubchak I."/>
            <person name="Duplessis S."/>
            <person name="Ehlting J."/>
            <person name="Ellis B."/>
            <person name="Gendler K."/>
            <person name="Goodstein D."/>
            <person name="Gribskov M."/>
            <person name="Grimwood J."/>
            <person name="Groover A."/>
            <person name="Gunter L."/>
            <person name="Hamberger B."/>
            <person name="Heinze B."/>
            <person name="Helariutta Y."/>
            <person name="Henrissat B."/>
            <person name="Holligan D."/>
            <person name="Holt R."/>
            <person name="Huang W."/>
            <person name="Islam-Faridi N."/>
            <person name="Jones S."/>
            <person name="Jones-Rhoades M."/>
            <person name="Jorgensen R."/>
            <person name="Joshi C."/>
            <person name="Kangasjarvi J."/>
            <person name="Karlsson J."/>
            <person name="Kelleher C."/>
            <person name="Kirkpatrick R."/>
            <person name="Kirst M."/>
            <person name="Kohler A."/>
            <person name="Kalluri U."/>
            <person name="Larimer F."/>
            <person name="Leebens-Mack J."/>
            <person name="Leple J.C."/>
            <person name="Locascio P."/>
            <person name="Lou Y."/>
            <person name="Lucas S."/>
            <person name="Martin F."/>
            <person name="Montanini B."/>
            <person name="Napoli C."/>
            <person name="Nelson D.R."/>
            <person name="Nelson C."/>
            <person name="Nieminen K."/>
            <person name="Nilsson O."/>
            <person name="Pereda V."/>
            <person name="Peter G."/>
            <person name="Philippe R."/>
            <person name="Pilate G."/>
            <person name="Poliakov A."/>
            <person name="Razumovskaya J."/>
            <person name="Richardson P."/>
            <person name="Rinaldi C."/>
            <person name="Ritland K."/>
            <person name="Rouze P."/>
            <person name="Ryaboy D."/>
            <person name="Schmutz J."/>
            <person name="Schrader J."/>
            <person name="Segerman B."/>
            <person name="Shin H."/>
            <person name="Siddiqui A."/>
            <person name="Sterky F."/>
            <person name="Terry A."/>
            <person name="Tsai C.J."/>
            <person name="Uberbacher E."/>
            <person name="Unneberg P."/>
            <person name="Vahala J."/>
            <person name="Wall K."/>
            <person name="Wessler S."/>
            <person name="Yang G."/>
            <person name="Yin T."/>
            <person name="Douglas C."/>
            <person name="Marra M."/>
            <person name="Sandberg G."/>
            <person name="Van de Peer Y."/>
            <person name="Rokhsar D."/>
        </authorList>
    </citation>
    <scope>NUCLEOTIDE SEQUENCE [LARGE SCALE GENOMIC DNA]</scope>
    <source>
        <strain evidence="3">cv. Nisqually</strain>
    </source>
</reference>
<sequence length="350" mass="39015">MHDSGWLIFAFKTEMEMLDILGGGPHYVFGRPLILKVMPDFFDFQATNMTKTPTWLRFLNLPLRCWTSIYLSKLTGIIGKPIHCDDPTANMTPLSYARVLIEVDLLLDPPTFVNVVLPNGTSLSQQVMYEFLPCFCKRCWVLGHSVSTCNKEASSKCKNQPHDALTYSGNSSPSAETAAVEKQQPFSAVPPTDPPVNLMFTEVVTAGETRPTSPGRKRTKIAEAEHSGSKQSATPKVVHISEEGDAADVEPPKRQYLTRSRAAATTRLGQQEKQKSKAPNVLGKQEKFKAPVVADLMLQSSSDDSPPTFSLSFPNLFHCIVDLYLIWRLFPCYLYCYVPVTQQYVLSLKS</sequence>
<protein>
    <recommendedName>
        <fullName evidence="4">DUF4283 domain-containing protein</fullName>
    </recommendedName>
</protein>
<evidence type="ECO:0008006" key="4">
    <source>
        <dbReference type="Google" id="ProtNLM"/>
    </source>
</evidence>
<evidence type="ECO:0000313" key="2">
    <source>
        <dbReference type="EMBL" id="PNS93475.1"/>
    </source>
</evidence>
<dbReference type="Proteomes" id="UP000006729">
    <property type="component" value="Chromosome 18"/>
</dbReference>
<dbReference type="PANTHER" id="PTHR31286:SF168">
    <property type="entry name" value="DUF4283 DOMAIN-CONTAINING PROTEIN"/>
    <property type="match status" value="1"/>
</dbReference>
<dbReference type="PANTHER" id="PTHR31286">
    <property type="entry name" value="GLYCINE-RICH CELL WALL STRUCTURAL PROTEIN 1.8-LIKE"/>
    <property type="match status" value="1"/>
</dbReference>
<dbReference type="InParanoid" id="U5FIZ9"/>
<accession>U5FIZ9</accession>
<name>U5FIZ9_POPTR</name>
<keyword evidence="3" id="KW-1185">Reference proteome</keyword>
<dbReference type="EMBL" id="CM009307">
    <property type="protein sequence ID" value="PNS93475.1"/>
    <property type="molecule type" value="Genomic_DNA"/>
</dbReference>
<dbReference type="eggNOG" id="KOG1075">
    <property type="taxonomic scope" value="Eukaryota"/>
</dbReference>
<dbReference type="AlphaFoldDB" id="U5FIZ9"/>
<dbReference type="HOGENOM" id="CLU_031171_1_0_1"/>
<evidence type="ECO:0000313" key="3">
    <source>
        <dbReference type="Proteomes" id="UP000006729"/>
    </source>
</evidence>
<evidence type="ECO:0000256" key="1">
    <source>
        <dbReference type="SAM" id="MobiDB-lite"/>
    </source>
</evidence>
<proteinExistence type="predicted"/>
<organism evidence="2 3">
    <name type="scientific">Populus trichocarpa</name>
    <name type="common">Western balsam poplar</name>
    <name type="synonym">Populus balsamifera subsp. trichocarpa</name>
    <dbReference type="NCBI Taxonomy" id="3694"/>
    <lineage>
        <taxon>Eukaryota</taxon>
        <taxon>Viridiplantae</taxon>
        <taxon>Streptophyta</taxon>
        <taxon>Embryophyta</taxon>
        <taxon>Tracheophyta</taxon>
        <taxon>Spermatophyta</taxon>
        <taxon>Magnoliopsida</taxon>
        <taxon>eudicotyledons</taxon>
        <taxon>Gunneridae</taxon>
        <taxon>Pentapetalae</taxon>
        <taxon>rosids</taxon>
        <taxon>fabids</taxon>
        <taxon>Malpighiales</taxon>
        <taxon>Salicaceae</taxon>
        <taxon>Saliceae</taxon>
        <taxon>Populus</taxon>
    </lineage>
</organism>